<evidence type="ECO:0000313" key="2">
    <source>
        <dbReference type="EMBL" id="MBV3391665.1"/>
    </source>
</evidence>
<organism evidence="1 3">
    <name type="scientific">Catenibacterium mitsuokai</name>
    <dbReference type="NCBI Taxonomy" id="100886"/>
    <lineage>
        <taxon>Bacteria</taxon>
        <taxon>Bacillati</taxon>
        <taxon>Bacillota</taxon>
        <taxon>Erysipelotrichia</taxon>
        <taxon>Erysipelotrichales</taxon>
        <taxon>Coprobacillaceae</taxon>
        <taxon>Catenibacterium</taxon>
    </lineage>
</organism>
<dbReference type="EMBL" id="JAHOEL010000001">
    <property type="protein sequence ID" value="MBV3391665.1"/>
    <property type="molecule type" value="Genomic_DNA"/>
</dbReference>
<evidence type="ECO:0008006" key="5">
    <source>
        <dbReference type="Google" id="ProtNLM"/>
    </source>
</evidence>
<gene>
    <name evidence="1" type="ORF">KSV97_00330</name>
    <name evidence="2" type="ORF">KSW06_00015</name>
</gene>
<name>A0AAW4MT53_9FIRM</name>
<dbReference type="Proteomes" id="UP001196408">
    <property type="component" value="Unassembled WGS sequence"/>
</dbReference>
<keyword evidence="4" id="KW-1185">Reference proteome</keyword>
<dbReference type="AlphaFoldDB" id="A0AAW4MT53"/>
<reference evidence="1 4" key="1">
    <citation type="submission" date="2021-06" db="EMBL/GenBank/DDBJ databases">
        <title>Collection of gut derived symbiotic bacterial strains cultured from healthy donors.</title>
        <authorList>
            <person name="Lin H."/>
            <person name="Littmann E."/>
            <person name="Pamer E.G."/>
        </authorList>
    </citation>
    <scope>NUCLEOTIDE SEQUENCE</scope>
    <source>
        <strain evidence="2 4">MSK.21.70</strain>
        <strain evidence="1">MSK.21.82</strain>
    </source>
</reference>
<sequence>MAIETGAVKAPSFVSVDQSTFDKQNIIITKGDVRIEFPCDTDIGTVTNIIGALLC</sequence>
<accession>A0AAW4MT53</accession>
<protein>
    <recommendedName>
        <fullName evidence="5">Transposase</fullName>
    </recommendedName>
</protein>
<dbReference type="EMBL" id="JAHOEF010000001">
    <property type="protein sequence ID" value="MBV3381698.1"/>
    <property type="molecule type" value="Genomic_DNA"/>
</dbReference>
<proteinExistence type="predicted"/>
<evidence type="ECO:0000313" key="1">
    <source>
        <dbReference type="EMBL" id="MBV3381698.1"/>
    </source>
</evidence>
<comment type="caution">
    <text evidence="1">The sequence shown here is derived from an EMBL/GenBank/DDBJ whole genome shotgun (WGS) entry which is preliminary data.</text>
</comment>
<evidence type="ECO:0000313" key="3">
    <source>
        <dbReference type="Proteomes" id="UP001196408"/>
    </source>
</evidence>
<evidence type="ECO:0000313" key="4">
    <source>
        <dbReference type="Proteomes" id="UP001197492"/>
    </source>
</evidence>
<dbReference type="Proteomes" id="UP001197492">
    <property type="component" value="Unassembled WGS sequence"/>
</dbReference>